<dbReference type="PANTHER" id="PTHR18964">
    <property type="entry name" value="ROK (REPRESSOR, ORF, KINASE) FAMILY"/>
    <property type="match status" value="1"/>
</dbReference>
<comment type="similarity">
    <text evidence="1">Belongs to the ROK (NagC/XylR) family.</text>
</comment>
<evidence type="ECO:0000313" key="2">
    <source>
        <dbReference type="EMBL" id="GEK80006.1"/>
    </source>
</evidence>
<dbReference type="Proteomes" id="UP000321749">
    <property type="component" value="Unassembled WGS sequence"/>
</dbReference>
<dbReference type="SUPFAM" id="SSF53067">
    <property type="entry name" value="Actin-like ATPase domain"/>
    <property type="match status" value="1"/>
</dbReference>
<sequence length="419" mass="44309">MAMPVTFVYSYAKVNATREMPMTAKVPPRTPQTGSGVVLELIRSGAATTRSALIEHLGWSRVTLAKRLDELLEAGLILQSGQEHSGGGRPASSFAVAKDAGLLLAMDIGSSHTRVGITDLISTVLCEDEADIGLFDGPDDIFSWALQVFEHLLRTIGRSFDEVRGIGIGVPGPVDVTSGTLGSPQLDPRWDDVRVRDYLGRLPEDIVITVDRDANILAVGESRLAWREHRDLVVVKAGIGVGCALVLDGRVYRGGRGGAGQLSAPLRTGLSDPLRRLETVASGGTVREGLARGQDRDGIRVRTSADIVRLVEQGDAEAIAAVEAVGEVIGYAIADVVGIINPTAVVVGGNLAEAGDRFIAAIRQAVFRASHAFARQGLVVERARLGMRAGVRGASLLAQDALFDSDRISTLTRSSAGRA</sequence>
<dbReference type="Gene3D" id="1.10.10.10">
    <property type="entry name" value="Winged helix-like DNA-binding domain superfamily/Winged helix DNA-binding domain"/>
    <property type="match status" value="1"/>
</dbReference>
<evidence type="ECO:0000313" key="3">
    <source>
        <dbReference type="Proteomes" id="UP000321749"/>
    </source>
</evidence>
<gene>
    <name evidence="2" type="ORF">ABA31_13570</name>
</gene>
<keyword evidence="3" id="KW-1185">Reference proteome</keyword>
<dbReference type="InterPro" id="IPR043129">
    <property type="entry name" value="ATPase_NBD"/>
</dbReference>
<dbReference type="SUPFAM" id="SSF46785">
    <property type="entry name" value="Winged helix' DNA-binding domain"/>
    <property type="match status" value="1"/>
</dbReference>
<dbReference type="EMBL" id="BJUU01000006">
    <property type="protein sequence ID" value="GEK80006.1"/>
    <property type="molecule type" value="Genomic_DNA"/>
</dbReference>
<dbReference type="Pfam" id="PF00480">
    <property type="entry name" value="ROK"/>
    <property type="match status" value="1"/>
</dbReference>
<dbReference type="InterPro" id="IPR036388">
    <property type="entry name" value="WH-like_DNA-bd_sf"/>
</dbReference>
<reference evidence="2 3" key="1">
    <citation type="submission" date="2019-07" db="EMBL/GenBank/DDBJ databases">
        <title>Whole genome shotgun sequence of Agrococcus baldri NBRC 103055.</title>
        <authorList>
            <person name="Hosoyama A."/>
            <person name="Uohara A."/>
            <person name="Ohji S."/>
            <person name="Ichikawa N."/>
        </authorList>
    </citation>
    <scope>NUCLEOTIDE SEQUENCE [LARGE SCALE GENOMIC DNA]</scope>
    <source>
        <strain evidence="2 3">NBRC 103055</strain>
    </source>
</reference>
<name>A0AA87RGF5_9MICO</name>
<accession>A0AA87RGF5</accession>
<dbReference type="PANTHER" id="PTHR18964:SF173">
    <property type="entry name" value="GLUCOKINASE"/>
    <property type="match status" value="1"/>
</dbReference>
<dbReference type="InterPro" id="IPR000600">
    <property type="entry name" value="ROK"/>
</dbReference>
<comment type="caution">
    <text evidence="2">The sequence shown here is derived from an EMBL/GenBank/DDBJ whole genome shotgun (WGS) entry which is preliminary data.</text>
</comment>
<proteinExistence type="inferred from homology"/>
<dbReference type="Gene3D" id="3.30.420.40">
    <property type="match status" value="2"/>
</dbReference>
<organism evidence="2 3">
    <name type="scientific">Agrococcus baldri</name>
    <dbReference type="NCBI Taxonomy" id="153730"/>
    <lineage>
        <taxon>Bacteria</taxon>
        <taxon>Bacillati</taxon>
        <taxon>Actinomycetota</taxon>
        <taxon>Actinomycetes</taxon>
        <taxon>Micrococcales</taxon>
        <taxon>Microbacteriaceae</taxon>
        <taxon>Agrococcus</taxon>
    </lineage>
</organism>
<protein>
    <submittedName>
        <fullName evidence="2">Transcriptional regulator</fullName>
    </submittedName>
</protein>
<dbReference type="InterPro" id="IPR036390">
    <property type="entry name" value="WH_DNA-bd_sf"/>
</dbReference>
<evidence type="ECO:0000256" key="1">
    <source>
        <dbReference type="ARBA" id="ARBA00006479"/>
    </source>
</evidence>
<dbReference type="AlphaFoldDB" id="A0AA87RGF5"/>